<evidence type="ECO:0000256" key="6">
    <source>
        <dbReference type="RuleBase" id="RU363053"/>
    </source>
</evidence>
<evidence type="ECO:0000313" key="8">
    <source>
        <dbReference type="Proteomes" id="UP000606974"/>
    </source>
</evidence>
<keyword evidence="4" id="KW-1133">Transmembrane helix</keyword>
<reference evidence="7" key="1">
    <citation type="submission" date="2020-02" db="EMBL/GenBank/DDBJ databases">
        <authorList>
            <person name="Palmer J.M."/>
        </authorList>
    </citation>
    <scope>NUCLEOTIDE SEQUENCE</scope>
    <source>
        <strain evidence="7">EPUS1.4</strain>
        <tissue evidence="7">Thallus</tissue>
    </source>
</reference>
<dbReference type="PANTHER" id="PTHR11266">
    <property type="entry name" value="PEROXISOMAL MEMBRANE PROTEIN 2, PXMP2 MPV17"/>
    <property type="match status" value="1"/>
</dbReference>
<comment type="subcellular location">
    <subcellularLocation>
        <location evidence="1">Membrane</location>
        <topology evidence="1">Multi-pass membrane protein</topology>
    </subcellularLocation>
</comment>
<dbReference type="GO" id="GO:0005739">
    <property type="term" value="C:mitochondrion"/>
    <property type="evidence" value="ECO:0007669"/>
    <property type="project" value="TreeGrafter"/>
</dbReference>
<evidence type="ECO:0000256" key="4">
    <source>
        <dbReference type="ARBA" id="ARBA00022989"/>
    </source>
</evidence>
<proteinExistence type="inferred from homology"/>
<gene>
    <name evidence="7" type="primary">SYM1</name>
    <name evidence="7" type="ORF">GJ744_007817</name>
</gene>
<comment type="caution">
    <text evidence="7">The sequence shown here is derived from an EMBL/GenBank/DDBJ whole genome shotgun (WGS) entry which is preliminary data.</text>
</comment>
<dbReference type="Pfam" id="PF04117">
    <property type="entry name" value="Mpv17_PMP22"/>
    <property type="match status" value="1"/>
</dbReference>
<evidence type="ECO:0000256" key="1">
    <source>
        <dbReference type="ARBA" id="ARBA00004141"/>
    </source>
</evidence>
<dbReference type="GO" id="GO:0016020">
    <property type="term" value="C:membrane"/>
    <property type="evidence" value="ECO:0007669"/>
    <property type="project" value="UniProtKB-SubCell"/>
</dbReference>
<keyword evidence="5" id="KW-0472">Membrane</keyword>
<dbReference type="OrthoDB" id="430207at2759"/>
<keyword evidence="8" id="KW-1185">Reference proteome</keyword>
<organism evidence="7 8">
    <name type="scientific">Endocarpon pusillum</name>
    <dbReference type="NCBI Taxonomy" id="364733"/>
    <lineage>
        <taxon>Eukaryota</taxon>
        <taxon>Fungi</taxon>
        <taxon>Dikarya</taxon>
        <taxon>Ascomycota</taxon>
        <taxon>Pezizomycotina</taxon>
        <taxon>Eurotiomycetes</taxon>
        <taxon>Chaetothyriomycetidae</taxon>
        <taxon>Verrucariales</taxon>
        <taxon>Verrucariaceae</taxon>
        <taxon>Endocarpon</taxon>
    </lineage>
</organism>
<accession>A0A8H7AV71</accession>
<keyword evidence="3" id="KW-0812">Transmembrane</keyword>
<dbReference type="Proteomes" id="UP000606974">
    <property type="component" value="Unassembled WGS sequence"/>
</dbReference>
<protein>
    <submittedName>
        <fullName evidence="7">Protein required for ethanol metabolism</fullName>
    </submittedName>
</protein>
<evidence type="ECO:0000313" key="7">
    <source>
        <dbReference type="EMBL" id="KAF7513766.1"/>
    </source>
</evidence>
<dbReference type="PANTHER" id="PTHR11266:SF17">
    <property type="entry name" value="PROTEIN MPV17"/>
    <property type="match status" value="1"/>
</dbReference>
<evidence type="ECO:0000256" key="3">
    <source>
        <dbReference type="ARBA" id="ARBA00022692"/>
    </source>
</evidence>
<evidence type="ECO:0000256" key="5">
    <source>
        <dbReference type="ARBA" id="ARBA00023136"/>
    </source>
</evidence>
<dbReference type="AlphaFoldDB" id="A0A8H7AV71"/>
<dbReference type="InterPro" id="IPR007248">
    <property type="entry name" value="Mpv17_PMP22"/>
</dbReference>
<evidence type="ECO:0000256" key="2">
    <source>
        <dbReference type="ARBA" id="ARBA00006824"/>
    </source>
</evidence>
<comment type="similarity">
    <text evidence="2 6">Belongs to the peroxisomal membrane protein PXMP2/4 family.</text>
</comment>
<dbReference type="EMBL" id="JAACFV010000004">
    <property type="protein sequence ID" value="KAF7513766.1"/>
    <property type="molecule type" value="Genomic_DNA"/>
</dbReference>
<name>A0A8H7AV71_9EURO</name>
<sequence>MLRWYQAKLAQRPLVTQSITTAVLFAAGDTLAQQAVEKKGFANHDLARSGRMALYGGAIFGPAATRWYQFLQRKINLPNHNATIAARVLADQTVFSTTNLFCFLSSMAILEGSSPGEKLEKSYFAGLKANWLVWPAVQAINFSIVPLHHRVLVVNIVSLGWNCFLSYLNSGK</sequence>